<feature type="region of interest" description="Disordered" evidence="1">
    <location>
        <begin position="277"/>
        <end position="298"/>
    </location>
</feature>
<accession>A0A8T5GDU3</accession>
<dbReference type="AlphaFoldDB" id="A0A8T5GDU3"/>
<organism evidence="2 3">
    <name type="scientific">Candidatus Iainarchaeum sp</name>
    <dbReference type="NCBI Taxonomy" id="3101447"/>
    <lineage>
        <taxon>Archaea</taxon>
        <taxon>Candidatus Iainarchaeota</taxon>
        <taxon>Candidatus Iainarchaeia</taxon>
        <taxon>Candidatus Iainarchaeales</taxon>
        <taxon>Candidatus Iainarchaeaceae</taxon>
        <taxon>Candidatus Iainarchaeum</taxon>
    </lineage>
</organism>
<reference evidence="2" key="1">
    <citation type="journal article" date="2021" name="ISME J.">
        <title>Mercury methylation by metabolically versatile and cosmopolitan marine bacteria.</title>
        <authorList>
            <person name="Lin H."/>
            <person name="Ascher D.B."/>
            <person name="Myung Y."/>
            <person name="Lamborg C.H."/>
            <person name="Hallam S.J."/>
            <person name="Gionfriddo C.M."/>
            <person name="Holt K.E."/>
            <person name="Moreau J.W."/>
        </authorList>
    </citation>
    <scope>NUCLEOTIDE SEQUENCE</scope>
    <source>
        <strain evidence="2">SI075_bin30</strain>
    </source>
</reference>
<dbReference type="PROSITE" id="PS51257">
    <property type="entry name" value="PROKAR_LIPOPROTEIN"/>
    <property type="match status" value="1"/>
</dbReference>
<dbReference type="Proteomes" id="UP000722459">
    <property type="component" value="Unassembled WGS sequence"/>
</dbReference>
<feature type="compositionally biased region" description="Polar residues" evidence="1">
    <location>
        <begin position="277"/>
        <end position="286"/>
    </location>
</feature>
<evidence type="ECO:0000256" key="1">
    <source>
        <dbReference type="SAM" id="MobiDB-lite"/>
    </source>
</evidence>
<proteinExistence type="predicted"/>
<name>A0A8T5GDU3_9ARCH</name>
<comment type="caution">
    <text evidence="2">The sequence shown here is derived from an EMBL/GenBank/DDBJ whole genome shotgun (WGS) entry which is preliminary data.</text>
</comment>
<feature type="compositionally biased region" description="Low complexity" evidence="1">
    <location>
        <begin position="287"/>
        <end position="298"/>
    </location>
</feature>
<evidence type="ECO:0000313" key="3">
    <source>
        <dbReference type="Proteomes" id="UP000722459"/>
    </source>
</evidence>
<protein>
    <submittedName>
        <fullName evidence="2">Uncharacterized protein</fullName>
    </submittedName>
</protein>
<evidence type="ECO:0000313" key="2">
    <source>
        <dbReference type="EMBL" id="MBT4869990.1"/>
    </source>
</evidence>
<sequence>MEKILFILICLLTIFLLFGCTSNPEDLIKEKKELKPFFDAHPDAELKSITKLSQEEFKKEKASWEESCGKQINSGAYYVTIYEEGSDKLQILAETGNLEIICIVEGELSQIVPPPNNNEPLAECDNNLDCFIENSKNCVSSKWTSAYNTKFEIRGMQDGKCTVYRDFTKDECPFEKTDLTAMLERWKIENYSTEDWETCESNFVEILPPDENQPCEENWSCNPWTTCSNDSQTRTCMDFTQCGTDTNKPIENQTCVSKPEPCTENWSCGNWSTCTNSSQTRSCTDASSCETTTSKPTTTQSCTETCTENWSCGTWSDCTNSSQSRTCTDASACGTTTSKPTESQSCESASAHIINMIITKNTYLVDETISEYKLTFETTQDIDVLILNKFVEDSSGETKYGLRYESLGGSGEPKSTVSFLLAYTFSGGGYSSGNSFGKAGTYTLYGAAYDCSVVATALGKSCSSIESFADMYGDNVEALQNLVEDTEYVTVAN</sequence>
<dbReference type="EMBL" id="JABJNZ010000010">
    <property type="protein sequence ID" value="MBT4869990.1"/>
    <property type="molecule type" value="Genomic_DNA"/>
</dbReference>
<gene>
    <name evidence="2" type="ORF">HON47_00250</name>
</gene>